<protein>
    <submittedName>
        <fullName evidence="1">Uncharacterized protein</fullName>
    </submittedName>
</protein>
<organism evidence="1 2">
    <name type="scientific">Silvanigrella paludirubra</name>
    <dbReference type="NCBI Taxonomy" id="2499159"/>
    <lineage>
        <taxon>Bacteria</taxon>
        <taxon>Pseudomonadati</taxon>
        <taxon>Bdellovibrionota</taxon>
        <taxon>Oligoflexia</taxon>
        <taxon>Silvanigrellales</taxon>
        <taxon>Silvanigrellaceae</taxon>
        <taxon>Silvanigrella</taxon>
    </lineage>
</organism>
<dbReference type="AlphaFoldDB" id="A0A6N6VRX2"/>
<sequence length="101" mass="11522">MCFKFKKNIKYILFIILLFIILPKSTAISKEESTKTNSIKIDGDAEPTSLADIPLPKFDYDIDSFDTGFKPGKELISLLDRPEDLTGMKDQDFAQEFPIEK</sequence>
<keyword evidence="2" id="KW-1185">Reference proteome</keyword>
<dbReference type="OrthoDB" id="5298419at2"/>
<comment type="caution">
    <text evidence="1">The sequence shown here is derived from an EMBL/GenBank/DDBJ whole genome shotgun (WGS) entry which is preliminary data.</text>
</comment>
<dbReference type="EMBL" id="WFLM01000003">
    <property type="protein sequence ID" value="KAB8038698.1"/>
    <property type="molecule type" value="Genomic_DNA"/>
</dbReference>
<gene>
    <name evidence="1" type="ORF">GCL60_07490</name>
</gene>
<proteinExistence type="predicted"/>
<dbReference type="RefSeq" id="WP_153419937.1">
    <property type="nucleotide sequence ID" value="NZ_WFLM01000003.1"/>
</dbReference>
<accession>A0A6N6VRX2</accession>
<name>A0A6N6VRX2_9BACT</name>
<evidence type="ECO:0000313" key="1">
    <source>
        <dbReference type="EMBL" id="KAB8038698.1"/>
    </source>
</evidence>
<evidence type="ECO:0000313" key="2">
    <source>
        <dbReference type="Proteomes" id="UP000437748"/>
    </source>
</evidence>
<reference evidence="1 2" key="1">
    <citation type="submission" date="2019-10" db="EMBL/GenBank/DDBJ databases">
        <title>New species of Slilvanegrellaceae.</title>
        <authorList>
            <person name="Pitt A."/>
            <person name="Hahn M.W."/>
        </authorList>
    </citation>
    <scope>NUCLEOTIDE SEQUENCE [LARGE SCALE GENOMIC DNA]</scope>
    <source>
        <strain evidence="1 2">SP-Ram-0.45-NSY-1</strain>
    </source>
</reference>
<dbReference type="Proteomes" id="UP000437748">
    <property type="component" value="Unassembled WGS sequence"/>
</dbReference>